<keyword evidence="2" id="KW-1185">Reference proteome</keyword>
<comment type="caution">
    <text evidence="1">The sequence shown here is derived from an EMBL/GenBank/DDBJ whole genome shotgun (WGS) entry which is preliminary data.</text>
</comment>
<dbReference type="Proteomes" id="UP001162992">
    <property type="component" value="Chromosome 12"/>
</dbReference>
<evidence type="ECO:0000313" key="1">
    <source>
        <dbReference type="EMBL" id="KAJ7536745.1"/>
    </source>
</evidence>
<reference evidence="2" key="1">
    <citation type="journal article" date="2024" name="Proc. Natl. Acad. Sci. U.S.A.">
        <title>Extraordinary preservation of gene collinearity over three hundred million years revealed in homosporous lycophytes.</title>
        <authorList>
            <person name="Li C."/>
            <person name="Wickell D."/>
            <person name="Kuo L.Y."/>
            <person name="Chen X."/>
            <person name="Nie B."/>
            <person name="Liao X."/>
            <person name="Peng D."/>
            <person name="Ji J."/>
            <person name="Jenkins J."/>
            <person name="Williams M."/>
            <person name="Shu S."/>
            <person name="Plott C."/>
            <person name="Barry K."/>
            <person name="Rajasekar S."/>
            <person name="Grimwood J."/>
            <person name="Han X."/>
            <person name="Sun S."/>
            <person name="Hou Z."/>
            <person name="He W."/>
            <person name="Dai G."/>
            <person name="Sun C."/>
            <person name="Schmutz J."/>
            <person name="Leebens-Mack J.H."/>
            <person name="Li F.W."/>
            <person name="Wang L."/>
        </authorList>
    </citation>
    <scope>NUCLEOTIDE SEQUENCE [LARGE SCALE GENOMIC DNA]</scope>
    <source>
        <strain evidence="2">cv. PW_Plant_1</strain>
    </source>
</reference>
<sequence length="513" mass="55753">MGKAQAHDAGGMSAEDKKADQVSKRLRDLAIARGLLSRSQANPGAALKPSKVVLNCDGKDIVKRGQRKSKYLFAFPGLVAPVAGGKFGDLANLDSRNPILYVDFPQGRLKMFGTIVYPKNKYLTLHFSRGAGNITCEDAFESLVVFSEVRWIGSPDENPEELRLPLPRELEQVQEKHTNFSFAAGAGRSSNFHQDTDPKKQISEPKSPNLDPIQSQFDDSGHLSALNKGDTSTPAEETRRTSLRHSTRTAARNHIYAETSSDGDDSGSGSEDSDHHSNARNNSGGEADISNEKLAHKDAEQVSATNHPLSLDSDEEAKNGRSNSVSKFSIRSKDHSVEKVAEVLVTATPVSLTSDSEATRGTASPRDDLESPEHKTQKPCAETGPEVKRKGVGRTSKSSEKAAQDSLPGKPSKQKLSKRKEDFTGIGGSAKKQRISSPPVSNANSRKKPERRGAVKQRDEKKVTRVLSSQESARKRNSGRQKSHLLDENLDKSDGGTSDDQEMNDSSDKDFVA</sequence>
<name>A0ACC2C419_DIPCM</name>
<organism evidence="1 2">
    <name type="scientific">Diphasiastrum complanatum</name>
    <name type="common">Issler's clubmoss</name>
    <name type="synonym">Lycopodium complanatum</name>
    <dbReference type="NCBI Taxonomy" id="34168"/>
    <lineage>
        <taxon>Eukaryota</taxon>
        <taxon>Viridiplantae</taxon>
        <taxon>Streptophyta</taxon>
        <taxon>Embryophyta</taxon>
        <taxon>Tracheophyta</taxon>
        <taxon>Lycopodiopsida</taxon>
        <taxon>Lycopodiales</taxon>
        <taxon>Lycopodiaceae</taxon>
        <taxon>Lycopodioideae</taxon>
        <taxon>Diphasiastrum</taxon>
    </lineage>
</organism>
<protein>
    <submittedName>
        <fullName evidence="1">Uncharacterized protein</fullName>
    </submittedName>
</protein>
<gene>
    <name evidence="1" type="ORF">O6H91_12G080800</name>
</gene>
<evidence type="ECO:0000313" key="2">
    <source>
        <dbReference type="Proteomes" id="UP001162992"/>
    </source>
</evidence>
<proteinExistence type="predicted"/>
<dbReference type="EMBL" id="CM055103">
    <property type="protein sequence ID" value="KAJ7536745.1"/>
    <property type="molecule type" value="Genomic_DNA"/>
</dbReference>
<accession>A0ACC2C419</accession>